<dbReference type="Proteomes" id="UP000649739">
    <property type="component" value="Unassembled WGS sequence"/>
</dbReference>
<organism evidence="2 3">
    <name type="scientific">Pilimelia anulata</name>
    <dbReference type="NCBI Taxonomy" id="53371"/>
    <lineage>
        <taxon>Bacteria</taxon>
        <taxon>Bacillati</taxon>
        <taxon>Actinomycetota</taxon>
        <taxon>Actinomycetes</taxon>
        <taxon>Micromonosporales</taxon>
        <taxon>Micromonosporaceae</taxon>
        <taxon>Pilimelia</taxon>
    </lineage>
</organism>
<reference evidence="2" key="2">
    <citation type="submission" date="2020-09" db="EMBL/GenBank/DDBJ databases">
        <authorList>
            <person name="Sun Q."/>
            <person name="Ohkuma M."/>
        </authorList>
    </citation>
    <scope>NUCLEOTIDE SEQUENCE</scope>
    <source>
        <strain evidence="2">JCM 3090</strain>
    </source>
</reference>
<sequence>MYTSVLAAVGAVALATTVGAAPAAAAPQRVALTAPQYADACNLDVHRFCGYPYPDFRGRPIVLPNHAATMDLKGIQFFGSLRFKRGFGFARSRINGHIVALCLRVRNPQATFELPRTGLAVSTVSDGSLTGHEDRYDGWRVRVDCARDLGRDEAAVDVYPRGGEPEGDAQRLLADLHAATDEGTPR</sequence>
<dbReference type="RefSeq" id="WP_189172206.1">
    <property type="nucleotide sequence ID" value="NZ_BMQB01000014.1"/>
</dbReference>
<protein>
    <recommendedName>
        <fullName evidence="4">Secreted protein</fullName>
    </recommendedName>
</protein>
<proteinExistence type="predicted"/>
<accession>A0A8J3BI13</accession>
<evidence type="ECO:0000313" key="3">
    <source>
        <dbReference type="Proteomes" id="UP000649739"/>
    </source>
</evidence>
<feature type="signal peptide" evidence="1">
    <location>
        <begin position="1"/>
        <end position="20"/>
    </location>
</feature>
<evidence type="ECO:0000313" key="2">
    <source>
        <dbReference type="EMBL" id="GGK09989.1"/>
    </source>
</evidence>
<name>A0A8J3BI13_9ACTN</name>
<keyword evidence="3" id="KW-1185">Reference proteome</keyword>
<dbReference type="EMBL" id="BMQB01000014">
    <property type="protein sequence ID" value="GGK09989.1"/>
    <property type="molecule type" value="Genomic_DNA"/>
</dbReference>
<dbReference type="AlphaFoldDB" id="A0A8J3BI13"/>
<evidence type="ECO:0000256" key="1">
    <source>
        <dbReference type="SAM" id="SignalP"/>
    </source>
</evidence>
<reference evidence="2" key="1">
    <citation type="journal article" date="2014" name="Int. J. Syst. Evol. Microbiol.">
        <title>Complete genome sequence of Corynebacterium casei LMG S-19264T (=DSM 44701T), isolated from a smear-ripened cheese.</title>
        <authorList>
            <consortium name="US DOE Joint Genome Institute (JGI-PGF)"/>
            <person name="Walter F."/>
            <person name="Albersmeier A."/>
            <person name="Kalinowski J."/>
            <person name="Ruckert C."/>
        </authorList>
    </citation>
    <scope>NUCLEOTIDE SEQUENCE</scope>
    <source>
        <strain evidence="2">JCM 3090</strain>
    </source>
</reference>
<feature type="chain" id="PRO_5039380318" description="Secreted protein" evidence="1">
    <location>
        <begin position="21"/>
        <end position="186"/>
    </location>
</feature>
<keyword evidence="1" id="KW-0732">Signal</keyword>
<gene>
    <name evidence="2" type="ORF">GCM10010123_44870</name>
</gene>
<evidence type="ECO:0008006" key="4">
    <source>
        <dbReference type="Google" id="ProtNLM"/>
    </source>
</evidence>
<comment type="caution">
    <text evidence="2">The sequence shown here is derived from an EMBL/GenBank/DDBJ whole genome shotgun (WGS) entry which is preliminary data.</text>
</comment>